<dbReference type="SUPFAM" id="SSF50494">
    <property type="entry name" value="Trypsin-like serine proteases"/>
    <property type="match status" value="1"/>
</dbReference>
<dbReference type="Pfam" id="PF00089">
    <property type="entry name" value="Trypsin"/>
    <property type="match status" value="1"/>
</dbReference>
<accession>A0A3M7RCU2</accession>
<dbReference type="PROSITE" id="PS50240">
    <property type="entry name" value="TRYPSIN_DOM"/>
    <property type="match status" value="1"/>
</dbReference>
<dbReference type="GO" id="GO:0004252">
    <property type="term" value="F:serine-type endopeptidase activity"/>
    <property type="evidence" value="ECO:0007669"/>
    <property type="project" value="InterPro"/>
</dbReference>
<evidence type="ECO:0000259" key="3">
    <source>
        <dbReference type="PROSITE" id="PS50240"/>
    </source>
</evidence>
<dbReference type="EMBL" id="REGN01003687">
    <property type="protein sequence ID" value="RNA21350.1"/>
    <property type="molecule type" value="Genomic_DNA"/>
</dbReference>
<dbReference type="Gene3D" id="2.40.10.10">
    <property type="entry name" value="Trypsin-like serine proteases"/>
    <property type="match status" value="1"/>
</dbReference>
<dbReference type="CDD" id="cd00190">
    <property type="entry name" value="Tryp_SPc"/>
    <property type="match status" value="1"/>
</dbReference>
<dbReference type="AlphaFoldDB" id="A0A3M7RCU2"/>
<keyword evidence="5" id="KW-1185">Reference proteome</keyword>
<dbReference type="PRINTS" id="PR00722">
    <property type="entry name" value="CHYMOTRYPSIN"/>
</dbReference>
<dbReference type="InterPro" id="IPR043504">
    <property type="entry name" value="Peptidase_S1_PA_chymotrypsin"/>
</dbReference>
<sequence>MYYVCSGTLISTKHVLTAARCIKSIPKGGLLTVSPGSHFLSEAKQAKNQIKVLLVNLRKNNHLKENDIALLKLSRSVKLSKKVQTVCLPNLMDIGLVYGKNLVLTGWGSSNGKREMTAYSNGLKQTSIKLWNFFNSSLCQGLDLKLYCGLGTASSNACFGDSGSGLMFNFDNRWYLYGVTSFGIRKPAANAVACDKNSPSFYTIIPKHLDWILSKISTSKVPFKTKKYSIPSKKIKFAGLI</sequence>
<dbReference type="Proteomes" id="UP000276133">
    <property type="component" value="Unassembled WGS sequence"/>
</dbReference>
<evidence type="ECO:0000313" key="4">
    <source>
        <dbReference type="EMBL" id="RNA21350.1"/>
    </source>
</evidence>
<dbReference type="InterPro" id="IPR001314">
    <property type="entry name" value="Peptidase_S1A"/>
</dbReference>
<protein>
    <submittedName>
        <fullName evidence="4">Prophenol oxidase activating enzyme</fullName>
    </submittedName>
</protein>
<dbReference type="GO" id="GO:0006508">
    <property type="term" value="P:proteolysis"/>
    <property type="evidence" value="ECO:0007669"/>
    <property type="project" value="InterPro"/>
</dbReference>
<dbReference type="OrthoDB" id="6147874at2759"/>
<evidence type="ECO:0000313" key="5">
    <source>
        <dbReference type="Proteomes" id="UP000276133"/>
    </source>
</evidence>
<dbReference type="PANTHER" id="PTHR24256">
    <property type="entry name" value="TRYPTASE-RELATED"/>
    <property type="match status" value="1"/>
</dbReference>
<dbReference type="SMART" id="SM00020">
    <property type="entry name" value="Tryp_SPc"/>
    <property type="match status" value="1"/>
</dbReference>
<dbReference type="InterPro" id="IPR009003">
    <property type="entry name" value="Peptidase_S1_PA"/>
</dbReference>
<keyword evidence="1" id="KW-1015">Disulfide bond</keyword>
<evidence type="ECO:0000256" key="1">
    <source>
        <dbReference type="ARBA" id="ARBA00023157"/>
    </source>
</evidence>
<dbReference type="InterPro" id="IPR001254">
    <property type="entry name" value="Trypsin_dom"/>
</dbReference>
<dbReference type="STRING" id="10195.A0A3M7RCU2"/>
<evidence type="ECO:0000256" key="2">
    <source>
        <dbReference type="ARBA" id="ARBA00024195"/>
    </source>
</evidence>
<proteinExistence type="inferred from homology"/>
<comment type="similarity">
    <text evidence="2">Belongs to the peptidase S1 family. CLIP subfamily.</text>
</comment>
<comment type="caution">
    <text evidence="4">The sequence shown here is derived from an EMBL/GenBank/DDBJ whole genome shotgun (WGS) entry which is preliminary data.</text>
</comment>
<organism evidence="4 5">
    <name type="scientific">Brachionus plicatilis</name>
    <name type="common">Marine rotifer</name>
    <name type="synonym">Brachionus muelleri</name>
    <dbReference type="NCBI Taxonomy" id="10195"/>
    <lineage>
        <taxon>Eukaryota</taxon>
        <taxon>Metazoa</taxon>
        <taxon>Spiralia</taxon>
        <taxon>Gnathifera</taxon>
        <taxon>Rotifera</taxon>
        <taxon>Eurotatoria</taxon>
        <taxon>Monogononta</taxon>
        <taxon>Pseudotrocha</taxon>
        <taxon>Ploima</taxon>
        <taxon>Brachionidae</taxon>
        <taxon>Brachionus</taxon>
    </lineage>
</organism>
<dbReference type="InterPro" id="IPR051487">
    <property type="entry name" value="Ser/Thr_Proteases_Immune/Dev"/>
</dbReference>
<name>A0A3M7RCU2_BRAPC</name>
<reference evidence="4 5" key="1">
    <citation type="journal article" date="2018" name="Sci. Rep.">
        <title>Genomic signatures of local adaptation to the degree of environmental predictability in rotifers.</title>
        <authorList>
            <person name="Franch-Gras L."/>
            <person name="Hahn C."/>
            <person name="Garcia-Roger E.M."/>
            <person name="Carmona M.J."/>
            <person name="Serra M."/>
            <person name="Gomez A."/>
        </authorList>
    </citation>
    <scope>NUCLEOTIDE SEQUENCE [LARGE SCALE GENOMIC DNA]</scope>
    <source>
        <strain evidence="4">HYR1</strain>
    </source>
</reference>
<feature type="domain" description="Peptidase S1" evidence="3">
    <location>
        <begin position="1"/>
        <end position="217"/>
    </location>
</feature>
<gene>
    <name evidence="4" type="ORF">BpHYR1_020338</name>
</gene>